<feature type="region of interest" description="Disordered" evidence="5">
    <location>
        <begin position="167"/>
        <end position="191"/>
    </location>
</feature>
<dbReference type="PANTHER" id="PTHR31744">
    <property type="entry name" value="PROTEIN CUP-SHAPED COTYLEDON 2-RELATED"/>
    <property type="match status" value="1"/>
</dbReference>
<name>A0AAP0J5A0_9MAGN</name>
<evidence type="ECO:0000256" key="5">
    <source>
        <dbReference type="SAM" id="MobiDB-lite"/>
    </source>
</evidence>
<comment type="caution">
    <text evidence="7">The sequence shown here is derived from an EMBL/GenBank/DDBJ whole genome shotgun (WGS) entry which is preliminary data.</text>
</comment>
<dbReference type="Gene3D" id="2.170.150.80">
    <property type="entry name" value="NAC domain"/>
    <property type="match status" value="1"/>
</dbReference>
<dbReference type="GO" id="GO:0003677">
    <property type="term" value="F:DNA binding"/>
    <property type="evidence" value="ECO:0007669"/>
    <property type="project" value="UniProtKB-KW"/>
</dbReference>
<dbReference type="InterPro" id="IPR003441">
    <property type="entry name" value="NAC-dom"/>
</dbReference>
<dbReference type="PROSITE" id="PS51005">
    <property type="entry name" value="NAC"/>
    <property type="match status" value="1"/>
</dbReference>
<accession>A0AAP0J5A0</accession>
<keyword evidence="4" id="KW-0539">Nucleus</keyword>
<dbReference type="EMBL" id="JBBNAF010000007">
    <property type="protein sequence ID" value="KAK9127836.1"/>
    <property type="molecule type" value="Genomic_DNA"/>
</dbReference>
<dbReference type="SUPFAM" id="SSF101941">
    <property type="entry name" value="NAC domain"/>
    <property type="match status" value="1"/>
</dbReference>
<evidence type="ECO:0000256" key="2">
    <source>
        <dbReference type="ARBA" id="ARBA00023125"/>
    </source>
</evidence>
<reference evidence="7 8" key="1">
    <citation type="submission" date="2024-01" db="EMBL/GenBank/DDBJ databases">
        <title>Genome assemblies of Stephania.</title>
        <authorList>
            <person name="Yang L."/>
        </authorList>
    </citation>
    <scope>NUCLEOTIDE SEQUENCE [LARGE SCALE GENOMIC DNA]</scope>
    <source>
        <strain evidence="7">YNDBR</strain>
        <tissue evidence="7">Leaf</tissue>
    </source>
</reference>
<protein>
    <recommendedName>
        <fullName evidence="6">NAC domain-containing protein</fullName>
    </recommendedName>
</protein>
<dbReference type="InterPro" id="IPR036093">
    <property type="entry name" value="NAC_dom_sf"/>
</dbReference>
<evidence type="ECO:0000256" key="3">
    <source>
        <dbReference type="ARBA" id="ARBA00023163"/>
    </source>
</evidence>
<proteinExistence type="predicted"/>
<gene>
    <name evidence="7" type="ORF">Syun_016633</name>
</gene>
<evidence type="ECO:0000256" key="1">
    <source>
        <dbReference type="ARBA" id="ARBA00023015"/>
    </source>
</evidence>
<keyword evidence="2" id="KW-0238">DNA-binding</keyword>
<evidence type="ECO:0000313" key="8">
    <source>
        <dbReference type="Proteomes" id="UP001420932"/>
    </source>
</evidence>
<organism evidence="7 8">
    <name type="scientific">Stephania yunnanensis</name>
    <dbReference type="NCBI Taxonomy" id="152371"/>
    <lineage>
        <taxon>Eukaryota</taxon>
        <taxon>Viridiplantae</taxon>
        <taxon>Streptophyta</taxon>
        <taxon>Embryophyta</taxon>
        <taxon>Tracheophyta</taxon>
        <taxon>Spermatophyta</taxon>
        <taxon>Magnoliopsida</taxon>
        <taxon>Ranunculales</taxon>
        <taxon>Menispermaceae</taxon>
        <taxon>Menispermoideae</taxon>
        <taxon>Cissampelideae</taxon>
        <taxon>Stephania</taxon>
    </lineage>
</organism>
<feature type="domain" description="NAC" evidence="6">
    <location>
        <begin position="4"/>
        <end position="161"/>
    </location>
</feature>
<evidence type="ECO:0000256" key="4">
    <source>
        <dbReference type="ARBA" id="ARBA00023242"/>
    </source>
</evidence>
<dbReference type="AlphaFoldDB" id="A0AAP0J5A0"/>
<sequence length="265" mass="30383">MEDLPPGFRFYPTEEELISFYLQHKLQGTRPQLDRVIPVVDIYDLEPSHLPQYAGEMCRGDPEQWFFFSARQEREARGGRPSRTTSFGFWKATGSPSFVRSSTSNQIIGMKKTMVFYSGRAPNGRKTNWKMNEYKQIIQPYSPNETPQLRHEFSLCRVYINTGRLRSFDRRPTEAGGAPQPPDFHGDHQHAGDHDRVAQMMIINPPLVADDESSSSAWPANITNPDHPGQTSNINIIGEQSASDNNWQMEEDLQLLLELEKLNWV</sequence>
<keyword evidence="1" id="KW-0805">Transcription regulation</keyword>
<dbReference type="Pfam" id="PF02365">
    <property type="entry name" value="NAM"/>
    <property type="match status" value="1"/>
</dbReference>
<dbReference type="Proteomes" id="UP001420932">
    <property type="component" value="Unassembled WGS sequence"/>
</dbReference>
<keyword evidence="8" id="KW-1185">Reference proteome</keyword>
<dbReference type="GO" id="GO:0006355">
    <property type="term" value="P:regulation of DNA-templated transcription"/>
    <property type="evidence" value="ECO:0007669"/>
    <property type="project" value="InterPro"/>
</dbReference>
<dbReference type="PANTHER" id="PTHR31744:SF220">
    <property type="entry name" value="LOW QUALITY PROTEIN: NAC DOMAIN-CONTAINING PROTEIN 90-LIKE"/>
    <property type="match status" value="1"/>
</dbReference>
<keyword evidence="3" id="KW-0804">Transcription</keyword>
<evidence type="ECO:0000313" key="7">
    <source>
        <dbReference type="EMBL" id="KAK9127836.1"/>
    </source>
</evidence>
<evidence type="ECO:0000259" key="6">
    <source>
        <dbReference type="PROSITE" id="PS51005"/>
    </source>
</evidence>